<name>A0A098E6Y0_9ZZZZ</name>
<evidence type="ECO:0000256" key="1">
    <source>
        <dbReference type="ARBA" id="ARBA00022723"/>
    </source>
</evidence>
<dbReference type="InterPro" id="IPR001130">
    <property type="entry name" value="TatD-like"/>
</dbReference>
<sequence>MFDAHCHLDFSSFDSDLEGVINKTYDEGLGIVTCAIDNAGVNKTLNFYDKFKDKRLFMTFGISPTNFDENELKNFVCNVETYKDKIIGIGEVGLDYYRINDKEAKEQQIKNFKNFIDLSKKLNKKLVIHSRNAEKEIIEILKESKINAMMHCFSGSIKQALEAIDLGCIISIPTTAYYSKGRQKTIEKIPIENIVTETDAPFLSPFPERRTDRNEPLNIKYLVEKISEIKNLSFEKVSGITEENLRNFFKF</sequence>
<protein>
    <submittedName>
        <fullName evidence="3">Putative enzyme</fullName>
        <ecNumber evidence="3">3.1.21.-</ecNumber>
    </submittedName>
</protein>
<dbReference type="AlphaFoldDB" id="A0A098E6Y0"/>
<dbReference type="InterPro" id="IPR018228">
    <property type="entry name" value="DNase_TatD-rel_CS"/>
</dbReference>
<dbReference type="EC" id="3.1.21.-" evidence="3"/>
<dbReference type="CDD" id="cd01310">
    <property type="entry name" value="TatD_DNAse"/>
    <property type="match status" value="1"/>
</dbReference>
<dbReference type="NCBIfam" id="TIGR00010">
    <property type="entry name" value="YchF/TatD family DNA exonuclease"/>
    <property type="match status" value="1"/>
</dbReference>
<dbReference type="PANTHER" id="PTHR46124:SF2">
    <property type="entry name" value="D-AMINOACYL-TRNA DEACYLASE"/>
    <property type="match status" value="1"/>
</dbReference>
<evidence type="ECO:0000256" key="2">
    <source>
        <dbReference type="ARBA" id="ARBA00022801"/>
    </source>
</evidence>
<keyword evidence="1" id="KW-0479">Metal-binding</keyword>
<keyword evidence="2 3" id="KW-0378">Hydrolase</keyword>
<dbReference type="PIRSF" id="PIRSF005902">
    <property type="entry name" value="DNase_TatD"/>
    <property type="match status" value="1"/>
</dbReference>
<dbReference type="EMBL" id="CCXY01000075">
    <property type="protein sequence ID" value="CEG11727.1"/>
    <property type="molecule type" value="Genomic_DNA"/>
</dbReference>
<dbReference type="InterPro" id="IPR032466">
    <property type="entry name" value="Metal_Hydrolase"/>
</dbReference>
<accession>A0A098E6Y0</accession>
<dbReference type="Gene3D" id="3.20.20.140">
    <property type="entry name" value="Metal-dependent hydrolases"/>
    <property type="match status" value="1"/>
</dbReference>
<dbReference type="PROSITE" id="PS01091">
    <property type="entry name" value="TATD_3"/>
    <property type="match status" value="1"/>
</dbReference>
<dbReference type="GO" id="GO:0046872">
    <property type="term" value="F:metal ion binding"/>
    <property type="evidence" value="ECO:0007669"/>
    <property type="project" value="UniProtKB-KW"/>
</dbReference>
<dbReference type="PROSITE" id="PS01137">
    <property type="entry name" value="TATD_1"/>
    <property type="match status" value="1"/>
</dbReference>
<organism evidence="3">
    <name type="scientific">groundwater metagenome</name>
    <dbReference type="NCBI Taxonomy" id="717931"/>
    <lineage>
        <taxon>unclassified sequences</taxon>
        <taxon>metagenomes</taxon>
        <taxon>ecological metagenomes</taxon>
    </lineage>
</organism>
<dbReference type="InterPro" id="IPR015991">
    <property type="entry name" value="TatD/YcfH-like"/>
</dbReference>
<reference evidence="3" key="1">
    <citation type="submission" date="2014-09" db="EMBL/GenBank/DDBJ databases">
        <authorList>
            <person name="Probst J Alexander"/>
        </authorList>
    </citation>
    <scope>NUCLEOTIDE SEQUENCE</scope>
</reference>
<evidence type="ECO:0000313" key="3">
    <source>
        <dbReference type="EMBL" id="CEG11727.1"/>
    </source>
</evidence>
<dbReference type="GO" id="GO:0016788">
    <property type="term" value="F:hydrolase activity, acting on ester bonds"/>
    <property type="evidence" value="ECO:0007669"/>
    <property type="project" value="InterPro"/>
</dbReference>
<proteinExistence type="predicted"/>
<dbReference type="PANTHER" id="PTHR46124">
    <property type="entry name" value="D-AMINOACYL-TRNA DEACYLASE"/>
    <property type="match status" value="1"/>
</dbReference>
<dbReference type="GO" id="GO:0004536">
    <property type="term" value="F:DNA nuclease activity"/>
    <property type="evidence" value="ECO:0007669"/>
    <property type="project" value="InterPro"/>
</dbReference>
<gene>
    <name evidence="3" type="ORF">MSIBF_A1660013</name>
</gene>
<dbReference type="SUPFAM" id="SSF51556">
    <property type="entry name" value="Metallo-dependent hydrolases"/>
    <property type="match status" value="1"/>
</dbReference>
<dbReference type="Pfam" id="PF01026">
    <property type="entry name" value="TatD_DNase"/>
    <property type="match status" value="1"/>
</dbReference>